<evidence type="ECO:0000313" key="16">
    <source>
        <dbReference type="Proteomes" id="UP001199355"/>
    </source>
</evidence>
<keyword evidence="9 13" id="KW-0472">Membrane</keyword>
<keyword evidence="4" id="KW-0808">Transferase</keyword>
<dbReference type="CDD" id="cd09160">
    <property type="entry name" value="PLDc_SMU_988_like_2"/>
    <property type="match status" value="1"/>
</dbReference>
<evidence type="ECO:0000256" key="8">
    <source>
        <dbReference type="ARBA" id="ARBA00023098"/>
    </source>
</evidence>
<evidence type="ECO:0000256" key="12">
    <source>
        <dbReference type="NCBIfam" id="TIGR04265"/>
    </source>
</evidence>
<dbReference type="GO" id="GO:0032049">
    <property type="term" value="P:cardiolipin biosynthetic process"/>
    <property type="evidence" value="ECO:0007669"/>
    <property type="project" value="UniProtKB-UniRule"/>
</dbReference>
<evidence type="ECO:0000256" key="6">
    <source>
        <dbReference type="ARBA" id="ARBA00022737"/>
    </source>
</evidence>
<feature type="domain" description="PLD phosphodiesterase" evidence="14">
    <location>
        <begin position="248"/>
        <end position="275"/>
    </location>
</feature>
<proteinExistence type="predicted"/>
<feature type="transmembrane region" description="Helical" evidence="13">
    <location>
        <begin position="41"/>
        <end position="60"/>
    </location>
</feature>
<keyword evidence="10" id="KW-0594">Phospholipid biosynthesis</keyword>
<evidence type="ECO:0000313" key="15">
    <source>
        <dbReference type="EMBL" id="MCC2167680.1"/>
    </source>
</evidence>
<gene>
    <name evidence="15" type="primary">cls</name>
    <name evidence="15" type="ORF">LKD45_08250</name>
</gene>
<keyword evidence="11" id="KW-1208">Phospholipid metabolism</keyword>
<name>A0AAE3AVM3_9FIRM</name>
<feature type="domain" description="PLD phosphodiesterase" evidence="14">
    <location>
        <begin position="452"/>
        <end position="479"/>
    </location>
</feature>
<dbReference type="GO" id="GO:0005886">
    <property type="term" value="C:plasma membrane"/>
    <property type="evidence" value="ECO:0007669"/>
    <property type="project" value="UniProtKB-SubCell"/>
</dbReference>
<dbReference type="Pfam" id="PF13396">
    <property type="entry name" value="PLDc_N"/>
    <property type="match status" value="1"/>
</dbReference>
<dbReference type="GO" id="GO:0008808">
    <property type="term" value="F:cardiolipin synthase activity"/>
    <property type="evidence" value="ECO:0007669"/>
    <property type="project" value="UniProtKB-UniRule"/>
</dbReference>
<feature type="transmembrane region" description="Helical" evidence="13">
    <location>
        <begin position="72"/>
        <end position="90"/>
    </location>
</feature>
<evidence type="ECO:0000256" key="9">
    <source>
        <dbReference type="ARBA" id="ARBA00023136"/>
    </source>
</evidence>
<evidence type="ECO:0000256" key="10">
    <source>
        <dbReference type="ARBA" id="ARBA00023209"/>
    </source>
</evidence>
<dbReference type="Gene3D" id="3.30.870.10">
    <property type="entry name" value="Endonuclease Chain A"/>
    <property type="match status" value="2"/>
</dbReference>
<dbReference type="SMART" id="SM00155">
    <property type="entry name" value="PLDc"/>
    <property type="match status" value="2"/>
</dbReference>
<dbReference type="NCBIfam" id="TIGR04265">
    <property type="entry name" value="bac_cardiolipin"/>
    <property type="match status" value="1"/>
</dbReference>
<keyword evidence="8" id="KW-0443">Lipid metabolism</keyword>
<evidence type="ECO:0000256" key="3">
    <source>
        <dbReference type="ARBA" id="ARBA00022516"/>
    </source>
</evidence>
<comment type="caution">
    <text evidence="15">The sequence shown here is derived from an EMBL/GenBank/DDBJ whole genome shotgun (WGS) entry which is preliminary data.</text>
</comment>
<keyword evidence="7 13" id="KW-1133">Transmembrane helix</keyword>
<dbReference type="InterPro" id="IPR022924">
    <property type="entry name" value="Cardiolipin_synthase"/>
</dbReference>
<reference evidence="15 16" key="1">
    <citation type="submission" date="2021-10" db="EMBL/GenBank/DDBJ databases">
        <title>Anaerobic single-cell dispensing facilitates the cultivation of human gut bacteria.</title>
        <authorList>
            <person name="Afrizal A."/>
        </authorList>
    </citation>
    <scope>NUCLEOTIDE SEQUENCE [LARGE SCALE GENOMIC DNA]</scope>
    <source>
        <strain evidence="15 16">CLA-AA-H244</strain>
    </source>
</reference>
<dbReference type="EMBL" id="JAJEQF010000017">
    <property type="protein sequence ID" value="MCC2167680.1"/>
    <property type="molecule type" value="Genomic_DNA"/>
</dbReference>
<protein>
    <recommendedName>
        <fullName evidence="12">Cardiolipin synthase</fullName>
        <ecNumber evidence="12">2.7.8.-</ecNumber>
    </recommendedName>
</protein>
<dbReference type="CDD" id="cd09154">
    <property type="entry name" value="PLDc_SMU_988_like_1"/>
    <property type="match status" value="1"/>
</dbReference>
<dbReference type="PROSITE" id="PS50035">
    <property type="entry name" value="PLD"/>
    <property type="match status" value="2"/>
</dbReference>
<dbReference type="EC" id="2.7.8.-" evidence="12"/>
<dbReference type="Pfam" id="PF13091">
    <property type="entry name" value="PLDc_2"/>
    <property type="match status" value="2"/>
</dbReference>
<sequence>MRAEQKTAVKNSIGRLVFVALSVLLQVIWICVQAMKLNRYSTWISVATSVLTLVVVILLYGRRTNAAFKMPWIILILAFPVLGLGMYLLFGRKEATRLVRERFERIDQSLDGLLIQDKAVRIKLQQTDRMAANEAAYIWNYAKYPIYQNTDVVFYKEASEGIEAQKQALNQAKHFIFMEYHAIEDKQSFGELKEILARKAKEGVEVRLFYDDIGSIGFINTDFIQRMEAEGIQCRVFNRLMPVLNVFMNNRDHRKITVIDGKIGFTGGYNLADEYFNITHPYGYWKDTGVRLEGDAVRSMTVMFLEMWNAIKYTDTDYTPYFPQDGAQPHEAGLAGSAADRGVGAAQSDANIAADSASGFVQPYADSPLDGEPVGENVYMGVVKAASEYVYFTTPYLIISDEMSRELCLAAKRGVDVRIVTPGIPDKKLVYRVTRSYYAQLASAGVRIFEYTPGFLHAKQCVSDDVTATVGTINLDYRSLYFHFENGVFLHRCEAVQKVREDFEDIFPVCREVTEQYAEKQSAAMKFGQCVLRLIAPLL</sequence>
<accession>A0AAE3AVM3</accession>
<keyword evidence="16" id="KW-1185">Reference proteome</keyword>
<dbReference type="AlphaFoldDB" id="A0AAE3AVM3"/>
<keyword evidence="6" id="KW-0677">Repeat</keyword>
<dbReference type="SUPFAM" id="SSF56024">
    <property type="entry name" value="Phospholipase D/nuclease"/>
    <property type="match status" value="2"/>
</dbReference>
<evidence type="ECO:0000256" key="2">
    <source>
        <dbReference type="ARBA" id="ARBA00022475"/>
    </source>
</evidence>
<dbReference type="InterPro" id="IPR025202">
    <property type="entry name" value="PLD-like_dom"/>
</dbReference>
<organism evidence="15 16">
    <name type="scientific">Gallintestinimicrobium propionicum</name>
    <dbReference type="NCBI Taxonomy" id="2981770"/>
    <lineage>
        <taxon>Bacteria</taxon>
        <taxon>Bacillati</taxon>
        <taxon>Bacillota</taxon>
        <taxon>Clostridia</taxon>
        <taxon>Lachnospirales</taxon>
        <taxon>Lachnospiraceae</taxon>
        <taxon>Gallintestinimicrobium</taxon>
    </lineage>
</organism>
<evidence type="ECO:0000256" key="4">
    <source>
        <dbReference type="ARBA" id="ARBA00022679"/>
    </source>
</evidence>
<dbReference type="PANTHER" id="PTHR21248">
    <property type="entry name" value="CARDIOLIPIN SYNTHASE"/>
    <property type="match status" value="1"/>
</dbReference>
<feature type="transmembrane region" description="Helical" evidence="13">
    <location>
        <begin position="12"/>
        <end position="35"/>
    </location>
</feature>
<comment type="subcellular location">
    <subcellularLocation>
        <location evidence="1">Cell membrane</location>
        <topology evidence="1">Multi-pass membrane protein</topology>
    </subcellularLocation>
</comment>
<evidence type="ECO:0000256" key="5">
    <source>
        <dbReference type="ARBA" id="ARBA00022692"/>
    </source>
</evidence>
<evidence type="ECO:0000256" key="7">
    <source>
        <dbReference type="ARBA" id="ARBA00022989"/>
    </source>
</evidence>
<evidence type="ECO:0000256" key="11">
    <source>
        <dbReference type="ARBA" id="ARBA00023264"/>
    </source>
</evidence>
<keyword evidence="3" id="KW-0444">Lipid biosynthesis</keyword>
<evidence type="ECO:0000256" key="1">
    <source>
        <dbReference type="ARBA" id="ARBA00004651"/>
    </source>
</evidence>
<dbReference type="InterPro" id="IPR001736">
    <property type="entry name" value="PLipase_D/transphosphatidylase"/>
</dbReference>
<evidence type="ECO:0000259" key="14">
    <source>
        <dbReference type="PROSITE" id="PS50035"/>
    </source>
</evidence>
<keyword evidence="5 13" id="KW-0812">Transmembrane</keyword>
<evidence type="ECO:0000256" key="13">
    <source>
        <dbReference type="SAM" id="Phobius"/>
    </source>
</evidence>
<dbReference type="InterPro" id="IPR027379">
    <property type="entry name" value="CLS_N"/>
</dbReference>
<dbReference type="Proteomes" id="UP001199355">
    <property type="component" value="Unassembled WGS sequence"/>
</dbReference>
<keyword evidence="2" id="KW-1003">Cell membrane</keyword>
<dbReference type="PANTHER" id="PTHR21248:SF22">
    <property type="entry name" value="PHOSPHOLIPASE D"/>
    <property type="match status" value="1"/>
</dbReference>